<feature type="compositionally biased region" description="Polar residues" evidence="1">
    <location>
        <begin position="479"/>
        <end position="489"/>
    </location>
</feature>
<feature type="compositionally biased region" description="Basic and acidic residues" evidence="1">
    <location>
        <begin position="392"/>
        <end position="406"/>
    </location>
</feature>
<evidence type="ECO:0000256" key="1">
    <source>
        <dbReference type="SAM" id="MobiDB-lite"/>
    </source>
</evidence>
<evidence type="ECO:0000313" key="3">
    <source>
        <dbReference type="EMBL" id="KAH3665518.1"/>
    </source>
</evidence>
<dbReference type="GO" id="GO:0046983">
    <property type="term" value="F:protein dimerization activity"/>
    <property type="evidence" value="ECO:0007669"/>
    <property type="project" value="InterPro"/>
</dbReference>
<dbReference type="InterPro" id="IPR011598">
    <property type="entry name" value="bHLH_dom"/>
</dbReference>
<feature type="compositionally biased region" description="Polar residues" evidence="1">
    <location>
        <begin position="41"/>
        <end position="52"/>
    </location>
</feature>
<dbReference type="InterPro" id="IPR036638">
    <property type="entry name" value="HLH_DNA-bd_sf"/>
</dbReference>
<feature type="region of interest" description="Disordered" evidence="1">
    <location>
        <begin position="566"/>
        <end position="585"/>
    </location>
</feature>
<dbReference type="AlphaFoldDB" id="A0A9P8P4T2"/>
<name>A0A9P8P4T2_9ASCO</name>
<keyword evidence="4" id="KW-1185">Reference proteome</keyword>
<dbReference type="Proteomes" id="UP000769157">
    <property type="component" value="Unassembled WGS sequence"/>
</dbReference>
<dbReference type="PROSITE" id="PS50888">
    <property type="entry name" value="BHLH"/>
    <property type="match status" value="1"/>
</dbReference>
<dbReference type="Pfam" id="PF00010">
    <property type="entry name" value="HLH"/>
    <property type="match status" value="1"/>
</dbReference>
<dbReference type="GeneID" id="70235669"/>
<gene>
    <name evidence="3" type="ORF">OGAPHI_003704</name>
</gene>
<feature type="region of interest" description="Disordered" evidence="1">
    <location>
        <begin position="435"/>
        <end position="497"/>
    </location>
</feature>
<reference evidence="3" key="2">
    <citation type="submission" date="2021-01" db="EMBL/GenBank/DDBJ databases">
        <authorList>
            <person name="Schikora-Tamarit M.A."/>
        </authorList>
    </citation>
    <scope>NUCLEOTIDE SEQUENCE</scope>
    <source>
        <strain evidence="3">CBS6075</strain>
    </source>
</reference>
<evidence type="ECO:0000259" key="2">
    <source>
        <dbReference type="PROSITE" id="PS50888"/>
    </source>
</evidence>
<dbReference type="SUPFAM" id="SSF47459">
    <property type="entry name" value="HLH, helix-loop-helix DNA-binding domain"/>
    <property type="match status" value="1"/>
</dbReference>
<feature type="compositionally biased region" description="Polar residues" evidence="1">
    <location>
        <begin position="456"/>
        <end position="468"/>
    </location>
</feature>
<feature type="region of interest" description="Disordered" evidence="1">
    <location>
        <begin position="167"/>
        <end position="195"/>
    </location>
</feature>
<feature type="compositionally biased region" description="Polar residues" evidence="1">
    <location>
        <begin position="235"/>
        <end position="244"/>
    </location>
</feature>
<protein>
    <recommendedName>
        <fullName evidence="2">BHLH domain-containing protein</fullName>
    </recommendedName>
</protein>
<feature type="region of interest" description="Disordered" evidence="1">
    <location>
        <begin position="90"/>
        <end position="122"/>
    </location>
</feature>
<feature type="compositionally biased region" description="Low complexity" evidence="1">
    <location>
        <begin position="443"/>
        <end position="455"/>
    </location>
</feature>
<dbReference type="SMART" id="SM00353">
    <property type="entry name" value="HLH"/>
    <property type="match status" value="1"/>
</dbReference>
<feature type="region of interest" description="Disordered" evidence="1">
    <location>
        <begin position="223"/>
        <end position="412"/>
    </location>
</feature>
<sequence>MIHQKMTSVVPQSNVSKQTQYSDPSGANESSDTGVHPPVASSDSTIIGSNGTSEVHDAHFENMDLQWSEFTNLQEIQHLDDMIHNQHLNTHDGSYYNDPSQRHQEYSSSFHSSNKPKDSDMDQQQYYQEPAQIFHHDFSEDHQSHSDMAPTTAVRPNDVFTPLVSPAVTPLEHSTNPPYGTGFHQPGMSNVSEVGMPKKVGFSPLTSPALEFQGGRFMSQSNNAASLRQKRRDNQTPNKSSPSTSEEDQRRASYKRSKTPNGTPLFGPTNPSSLQQQHTGSSSRIKQSPLAKPSSPVVSGTRRSYKTKPKPGMPGQSGFDMLPESATSNDLMLPPSRPPIKEEDHSGMDSRKHSYSQEHDPLNNENLPAATPATMMSFSLSKMPPKNSPRMLPKDNVLKNPNHDAKSAQSSPVILPSSNSFLLHEHQQLPSAIIPPLHINGHSKSSSRSSSLKTSPVIQNTDESQPSHSPDGFNVGKARSNSVSSNKSGQTDRKMTHKLAEQGRRNRMNIAIQDLEKFIPESLKSEVTVPSKATTVELSSRYIQMLREENRGLYQEVMYLKQELERLKGGSDSQDSISPFRVDEH</sequence>
<evidence type="ECO:0000313" key="4">
    <source>
        <dbReference type="Proteomes" id="UP000769157"/>
    </source>
</evidence>
<comment type="caution">
    <text evidence="3">The sequence shown here is derived from an EMBL/GenBank/DDBJ whole genome shotgun (WGS) entry which is preliminary data.</text>
</comment>
<feature type="region of interest" description="Disordered" evidence="1">
    <location>
        <begin position="1"/>
        <end position="52"/>
    </location>
</feature>
<proteinExistence type="predicted"/>
<feature type="domain" description="BHLH" evidence="2">
    <location>
        <begin position="492"/>
        <end position="546"/>
    </location>
</feature>
<dbReference type="EMBL" id="JAEUBE010000295">
    <property type="protein sequence ID" value="KAH3665518.1"/>
    <property type="molecule type" value="Genomic_DNA"/>
</dbReference>
<dbReference type="OrthoDB" id="5344169at2759"/>
<feature type="compositionally biased region" description="Polar residues" evidence="1">
    <location>
        <begin position="1"/>
        <end position="33"/>
    </location>
</feature>
<accession>A0A9P8P4T2</accession>
<organism evidence="3 4">
    <name type="scientific">Ogataea philodendri</name>
    <dbReference type="NCBI Taxonomy" id="1378263"/>
    <lineage>
        <taxon>Eukaryota</taxon>
        <taxon>Fungi</taxon>
        <taxon>Dikarya</taxon>
        <taxon>Ascomycota</taxon>
        <taxon>Saccharomycotina</taxon>
        <taxon>Pichiomycetes</taxon>
        <taxon>Pichiales</taxon>
        <taxon>Pichiaceae</taxon>
        <taxon>Ogataea</taxon>
    </lineage>
</organism>
<feature type="compositionally biased region" description="Polar residues" evidence="1">
    <location>
        <begin position="269"/>
        <end position="286"/>
    </location>
</feature>
<dbReference type="Gene3D" id="4.10.280.10">
    <property type="entry name" value="Helix-loop-helix DNA-binding domain"/>
    <property type="match status" value="1"/>
</dbReference>
<reference evidence="3" key="1">
    <citation type="journal article" date="2021" name="Open Biol.">
        <title>Shared evolutionary footprints suggest mitochondrial oxidative damage underlies multiple complex I losses in fungi.</title>
        <authorList>
            <person name="Schikora-Tamarit M.A."/>
            <person name="Marcet-Houben M."/>
            <person name="Nosek J."/>
            <person name="Gabaldon T."/>
        </authorList>
    </citation>
    <scope>NUCLEOTIDE SEQUENCE</scope>
    <source>
        <strain evidence="3">CBS6075</strain>
    </source>
</reference>
<dbReference type="RefSeq" id="XP_046060722.1">
    <property type="nucleotide sequence ID" value="XM_046204705.1"/>
</dbReference>
<feature type="compositionally biased region" description="Basic and acidic residues" evidence="1">
    <location>
        <begin position="339"/>
        <end position="362"/>
    </location>
</feature>